<organism evidence="1 2">
    <name type="scientific">Araneus ventricosus</name>
    <name type="common">Orbweaver spider</name>
    <name type="synonym">Epeira ventricosa</name>
    <dbReference type="NCBI Taxonomy" id="182803"/>
    <lineage>
        <taxon>Eukaryota</taxon>
        <taxon>Metazoa</taxon>
        <taxon>Ecdysozoa</taxon>
        <taxon>Arthropoda</taxon>
        <taxon>Chelicerata</taxon>
        <taxon>Arachnida</taxon>
        <taxon>Araneae</taxon>
        <taxon>Araneomorphae</taxon>
        <taxon>Entelegynae</taxon>
        <taxon>Araneoidea</taxon>
        <taxon>Araneidae</taxon>
        <taxon>Araneus</taxon>
    </lineage>
</organism>
<name>A0A4Y2B392_ARAVE</name>
<dbReference type="EMBL" id="BGPR01000050">
    <property type="protein sequence ID" value="GBL86821.1"/>
    <property type="molecule type" value="Genomic_DNA"/>
</dbReference>
<keyword evidence="2" id="KW-1185">Reference proteome</keyword>
<protein>
    <submittedName>
        <fullName evidence="1">Uncharacterized protein</fullName>
    </submittedName>
</protein>
<dbReference type="AlphaFoldDB" id="A0A4Y2B392"/>
<dbReference type="Proteomes" id="UP000499080">
    <property type="component" value="Unassembled WGS sequence"/>
</dbReference>
<accession>A0A4Y2B392</accession>
<evidence type="ECO:0000313" key="1">
    <source>
        <dbReference type="EMBL" id="GBL86821.1"/>
    </source>
</evidence>
<reference evidence="1 2" key="1">
    <citation type="journal article" date="2019" name="Sci. Rep.">
        <title>Orb-weaving spider Araneus ventricosus genome elucidates the spidroin gene catalogue.</title>
        <authorList>
            <person name="Kono N."/>
            <person name="Nakamura H."/>
            <person name="Ohtoshi R."/>
            <person name="Moran D.A.P."/>
            <person name="Shinohara A."/>
            <person name="Yoshida Y."/>
            <person name="Fujiwara M."/>
            <person name="Mori M."/>
            <person name="Tomita M."/>
            <person name="Arakawa K."/>
        </authorList>
    </citation>
    <scope>NUCLEOTIDE SEQUENCE [LARGE SCALE GENOMIC DNA]</scope>
</reference>
<proteinExistence type="predicted"/>
<comment type="caution">
    <text evidence="1">The sequence shown here is derived from an EMBL/GenBank/DDBJ whole genome shotgun (WGS) entry which is preliminary data.</text>
</comment>
<evidence type="ECO:0000313" key="2">
    <source>
        <dbReference type="Proteomes" id="UP000499080"/>
    </source>
</evidence>
<gene>
    <name evidence="1" type="ORF">AVEN_96053_1</name>
</gene>
<sequence>MLSNVLESPTVSSVEWSTFYCQPIDHRGVFLCCRASHLFTSRRQGRRRTVMFLRGATRGHCFCVFGMDAVHLVKRMELSSKGLLYFSDHIFGTLEKVDSSGQDLMKE</sequence>